<dbReference type="Proteomes" id="UP001595807">
    <property type="component" value="Unassembled WGS sequence"/>
</dbReference>
<protein>
    <recommendedName>
        <fullName evidence="4">YtxH domain-containing protein</fullName>
    </recommendedName>
</protein>
<proteinExistence type="predicted"/>
<accession>A0ABV8CT12</accession>
<evidence type="ECO:0000256" key="1">
    <source>
        <dbReference type="SAM" id="Phobius"/>
    </source>
</evidence>
<keyword evidence="1" id="KW-0812">Transmembrane</keyword>
<keyword evidence="1" id="KW-0472">Membrane</keyword>
<feature type="transmembrane region" description="Helical" evidence="1">
    <location>
        <begin position="12"/>
        <end position="29"/>
    </location>
</feature>
<keyword evidence="3" id="KW-1185">Reference proteome</keyword>
<name>A0ABV8CT12_9STRE</name>
<keyword evidence="1" id="KW-1133">Transmembrane helix</keyword>
<comment type="caution">
    <text evidence="2">The sequence shown here is derived from an EMBL/GenBank/DDBJ whole genome shotgun (WGS) entry which is preliminary data.</text>
</comment>
<evidence type="ECO:0008006" key="4">
    <source>
        <dbReference type="Google" id="ProtNLM"/>
    </source>
</evidence>
<evidence type="ECO:0000313" key="2">
    <source>
        <dbReference type="EMBL" id="MFC3927207.1"/>
    </source>
</evidence>
<reference evidence="3" key="1">
    <citation type="journal article" date="2019" name="Int. J. Syst. Evol. Microbiol.">
        <title>The Global Catalogue of Microorganisms (GCM) 10K type strain sequencing project: providing services to taxonomists for standard genome sequencing and annotation.</title>
        <authorList>
            <consortium name="The Broad Institute Genomics Platform"/>
            <consortium name="The Broad Institute Genome Sequencing Center for Infectious Disease"/>
            <person name="Wu L."/>
            <person name="Ma J."/>
        </authorList>
    </citation>
    <scope>NUCLEOTIDE SEQUENCE [LARGE SCALE GENOMIC DNA]</scope>
    <source>
        <strain evidence="3">CCUG 67170</strain>
    </source>
</reference>
<organism evidence="2 3">
    <name type="scientific">Streptococcus caprae</name>
    <dbReference type="NCBI Taxonomy" id="1640501"/>
    <lineage>
        <taxon>Bacteria</taxon>
        <taxon>Bacillati</taxon>
        <taxon>Bacillota</taxon>
        <taxon>Bacilli</taxon>
        <taxon>Lactobacillales</taxon>
        <taxon>Streptococcaceae</taxon>
        <taxon>Streptococcus</taxon>
    </lineage>
</organism>
<sequence length="77" mass="8430">MAQVTKKGPNFLQGLLAAATVAGIVYNWTSKEDRQDLLKKGKDLVNKFTSKDILDATFNVVTPESDETVVSSEDANR</sequence>
<gene>
    <name evidence="2" type="ORF">ACFORF_00975</name>
</gene>
<evidence type="ECO:0000313" key="3">
    <source>
        <dbReference type="Proteomes" id="UP001595807"/>
    </source>
</evidence>
<dbReference type="EMBL" id="JBHRZV010000004">
    <property type="protein sequence ID" value="MFC3927207.1"/>
    <property type="molecule type" value="Genomic_DNA"/>
</dbReference>
<dbReference type="RefSeq" id="WP_380424456.1">
    <property type="nucleotide sequence ID" value="NZ_JBHRZV010000004.1"/>
</dbReference>